<dbReference type="AlphaFoldDB" id="A0A382T1C6"/>
<dbReference type="Pfam" id="PF07635">
    <property type="entry name" value="PSCyt1"/>
    <property type="match status" value="1"/>
</dbReference>
<reference evidence="3" key="1">
    <citation type="submission" date="2018-05" db="EMBL/GenBank/DDBJ databases">
        <authorList>
            <person name="Lanie J.A."/>
            <person name="Ng W.-L."/>
            <person name="Kazmierczak K.M."/>
            <person name="Andrzejewski T.M."/>
            <person name="Davidsen T.M."/>
            <person name="Wayne K.J."/>
            <person name="Tettelin H."/>
            <person name="Glass J.I."/>
            <person name="Rusch D."/>
            <person name="Podicherti R."/>
            <person name="Tsui H.-C.T."/>
            <person name="Winkler M.E."/>
        </authorList>
    </citation>
    <scope>NUCLEOTIDE SEQUENCE</scope>
</reference>
<feature type="non-terminal residue" evidence="3">
    <location>
        <position position="306"/>
    </location>
</feature>
<dbReference type="InterPro" id="IPR011429">
    <property type="entry name" value="Cyt_c_Planctomycete-type"/>
</dbReference>
<sequence>PLLQQNCWKCHGAKDRIKGKLRLTTREGVKKGGEIGPAVDLEKPEASLILEMVSYKDEDHEMPPIGKLKEEEIEILEKWVQLGLPFAPEDEIHGKEGGHEETTGWDNTVVNERTMAHWSYLKPKRADLPTVKDKTAKHPIDRFILSKLESKGLKPNPLASKEALLRRAYYNLVGLAPSPGQVKDFLADKSSDAFEKVIDELMDSPQYGEKWGRHWLDLVRYAETNGYERDSEKPNAWRYRDYVIRAFNQNKPYDRFVQEQLAGDELPDKDADSITATGFHRLGIWDDEPADRKLARYDYLDDILRT</sequence>
<dbReference type="InterPro" id="IPR011444">
    <property type="entry name" value="DUF1549"/>
</dbReference>
<accession>A0A382T1C6</accession>
<feature type="domain" description="Cytochrome C Planctomycete-type" evidence="2">
    <location>
        <begin position="7"/>
        <end position="64"/>
    </location>
</feature>
<proteinExistence type="predicted"/>
<protein>
    <recommendedName>
        <fullName evidence="4">Cytochrome c domain-containing protein</fullName>
    </recommendedName>
</protein>
<evidence type="ECO:0000259" key="2">
    <source>
        <dbReference type="Pfam" id="PF07635"/>
    </source>
</evidence>
<gene>
    <name evidence="3" type="ORF">METZ01_LOCUS368823</name>
</gene>
<feature type="domain" description="DUF1549" evidence="1">
    <location>
        <begin position="139"/>
        <end position="305"/>
    </location>
</feature>
<name>A0A382T1C6_9ZZZZ</name>
<dbReference type="PANTHER" id="PTHR35889">
    <property type="entry name" value="CYCLOINULO-OLIGOSACCHARIDE FRUCTANOTRANSFERASE-RELATED"/>
    <property type="match status" value="1"/>
</dbReference>
<evidence type="ECO:0000313" key="3">
    <source>
        <dbReference type="EMBL" id="SVD15969.1"/>
    </source>
</evidence>
<dbReference type="Pfam" id="PF07583">
    <property type="entry name" value="PSCyt2"/>
    <property type="match status" value="1"/>
</dbReference>
<evidence type="ECO:0000259" key="1">
    <source>
        <dbReference type="Pfam" id="PF07583"/>
    </source>
</evidence>
<dbReference type="PANTHER" id="PTHR35889:SF3">
    <property type="entry name" value="F-BOX DOMAIN-CONTAINING PROTEIN"/>
    <property type="match status" value="1"/>
</dbReference>
<evidence type="ECO:0008006" key="4">
    <source>
        <dbReference type="Google" id="ProtNLM"/>
    </source>
</evidence>
<feature type="non-terminal residue" evidence="3">
    <location>
        <position position="1"/>
    </location>
</feature>
<organism evidence="3">
    <name type="scientific">marine metagenome</name>
    <dbReference type="NCBI Taxonomy" id="408172"/>
    <lineage>
        <taxon>unclassified sequences</taxon>
        <taxon>metagenomes</taxon>
        <taxon>ecological metagenomes</taxon>
    </lineage>
</organism>
<dbReference type="EMBL" id="UINC01133184">
    <property type="protein sequence ID" value="SVD15969.1"/>
    <property type="molecule type" value="Genomic_DNA"/>
</dbReference>